<protein>
    <submittedName>
        <fullName evidence="1">Uncharacterized protein</fullName>
    </submittedName>
</protein>
<proteinExistence type="predicted"/>
<reference evidence="1" key="1">
    <citation type="submission" date="2024-06" db="EMBL/GenBank/DDBJ databases">
        <title>Sequencing and assembly of the genome of Dyadobacter sp. strain 676, a symbiont of Cyamopsis tetragonoloba.</title>
        <authorList>
            <person name="Guro P."/>
            <person name="Sazanova A."/>
            <person name="Kuznetsova I."/>
            <person name="Belimov A."/>
            <person name="Safronova V."/>
        </authorList>
    </citation>
    <scope>NUCLEOTIDE SEQUENCE</scope>
    <source>
        <strain evidence="1">676</strain>
    </source>
</reference>
<organism evidence="1">
    <name type="scientific">Dyadobacter sp. 676</name>
    <dbReference type="NCBI Taxonomy" id="3088362"/>
    <lineage>
        <taxon>Bacteria</taxon>
        <taxon>Pseudomonadati</taxon>
        <taxon>Bacteroidota</taxon>
        <taxon>Cytophagia</taxon>
        <taxon>Cytophagales</taxon>
        <taxon>Spirosomataceae</taxon>
        <taxon>Dyadobacter</taxon>
    </lineage>
</organism>
<dbReference type="EMBL" id="CP159289">
    <property type="protein sequence ID" value="XCH22137.1"/>
    <property type="molecule type" value="Genomic_DNA"/>
</dbReference>
<accession>A0AAU8FC83</accession>
<dbReference type="AlphaFoldDB" id="A0AAU8FC83"/>
<dbReference type="RefSeq" id="WP_353717470.1">
    <property type="nucleotide sequence ID" value="NZ_CP159289.1"/>
</dbReference>
<name>A0AAU8FC83_9BACT</name>
<evidence type="ECO:0000313" key="1">
    <source>
        <dbReference type="EMBL" id="XCH22137.1"/>
    </source>
</evidence>
<sequence>MRPFDQLQTEIQDTLENIIRVNASIARHETQEQPDELAIAQFEEIKLQFTEHLVKLLAQMDIILRVAA</sequence>
<gene>
    <name evidence="1" type="ORF">ABV298_17450</name>
</gene>